<dbReference type="PANTHER" id="PTHR12804">
    <property type="entry name" value="MICROSOMAL SIGNAL PEPTIDASE 23 KD SUBUNIT SPC22/23"/>
    <property type="match status" value="1"/>
</dbReference>
<evidence type="ECO:0000313" key="11">
    <source>
        <dbReference type="EMBL" id="CCO16336.1"/>
    </source>
</evidence>
<dbReference type="InterPro" id="IPR007653">
    <property type="entry name" value="SPC3"/>
</dbReference>
<dbReference type="GO" id="GO:0045047">
    <property type="term" value="P:protein targeting to ER"/>
    <property type="evidence" value="ECO:0007669"/>
    <property type="project" value="TreeGrafter"/>
</dbReference>
<sequence>MGHTIWIRANSLFTFASTALALVAILASITDIWHTAEPDVFLRVKSVERFRPVSPNAHRKKASSNNNEVNDEASLNFQLRLDLRPLFSWNTKQIFVSIDADYETERNKRNTISLWDSIVTQKTNALLNYQNVRNKYRFIDQGTHLRGREVNYTVRWEVMPVAGKLYGGKKLVERVKMPDEYVN</sequence>
<evidence type="ECO:0000256" key="1">
    <source>
        <dbReference type="ARBA" id="ARBA00004648"/>
    </source>
</evidence>
<dbReference type="GeneID" id="19016251"/>
<reference evidence="11 12" key="1">
    <citation type="submission" date="2011-10" db="EMBL/GenBank/DDBJ databases">
        <authorList>
            <person name="Genoscope - CEA"/>
        </authorList>
    </citation>
    <scope>NUCLEOTIDE SEQUENCE [LARGE SCALE GENOMIC DNA]</scope>
    <source>
        <strain evidence="11 12">RCC 1105</strain>
    </source>
</reference>
<keyword evidence="5 9" id="KW-0735">Signal-anchor</keyword>
<dbReference type="PIRSF" id="PIRSF016089">
    <property type="entry name" value="SPC22"/>
    <property type="match status" value="1"/>
</dbReference>
<accession>K8EE87</accession>
<keyword evidence="12" id="KW-1185">Reference proteome</keyword>
<comment type="subcellular location">
    <subcellularLocation>
        <location evidence="1">Endoplasmic reticulum membrane</location>
        <topology evidence="1">Single-pass type II membrane protein</topology>
    </subcellularLocation>
</comment>
<dbReference type="PANTHER" id="PTHR12804:SF0">
    <property type="entry name" value="SIGNAL PEPTIDASE COMPLEX SUBUNIT 3"/>
    <property type="match status" value="1"/>
</dbReference>
<evidence type="ECO:0000256" key="4">
    <source>
        <dbReference type="ARBA" id="ARBA00022824"/>
    </source>
</evidence>
<feature type="chain" id="PRO_5030173260" description="Signal peptidase complex subunit 3" evidence="10">
    <location>
        <begin position="22"/>
        <end position="183"/>
    </location>
</feature>
<gene>
    <name evidence="11" type="ORF">Bathy04g02260</name>
</gene>
<evidence type="ECO:0000256" key="3">
    <source>
        <dbReference type="ARBA" id="ARBA00022692"/>
    </source>
</evidence>
<comment type="function">
    <text evidence="9">Essential component of the signal peptidase complex (SPC) which catalyzes the cleavage of N-terminal signal sequences from nascent proteins as they are translocated into the lumen of the endoplasmic reticulum. Essential for the SPC catalytic activity, possibly by stabilizing and positioning the active center of the complex close to the lumenal surface.</text>
</comment>
<dbReference type="EMBL" id="FO082275">
    <property type="protein sequence ID" value="CCO16336.1"/>
    <property type="molecule type" value="Genomic_DNA"/>
</dbReference>
<evidence type="ECO:0000256" key="8">
    <source>
        <dbReference type="ARBA" id="ARBA00029556"/>
    </source>
</evidence>
<dbReference type="RefSeq" id="XP_007513811.1">
    <property type="nucleotide sequence ID" value="XM_007513749.1"/>
</dbReference>
<dbReference type="eggNOG" id="KOG3372">
    <property type="taxonomic scope" value="Eukaryota"/>
</dbReference>
<comment type="similarity">
    <text evidence="2 9">Belongs to the SPCS3 family.</text>
</comment>
<evidence type="ECO:0000256" key="6">
    <source>
        <dbReference type="ARBA" id="ARBA00022989"/>
    </source>
</evidence>
<keyword evidence="7 9" id="KW-0472">Membrane</keyword>
<dbReference type="Proteomes" id="UP000198341">
    <property type="component" value="Chromosome 4"/>
</dbReference>
<evidence type="ECO:0000256" key="5">
    <source>
        <dbReference type="ARBA" id="ARBA00022968"/>
    </source>
</evidence>
<protein>
    <recommendedName>
        <fullName evidence="8 9">Signal peptidase complex subunit 3</fullName>
    </recommendedName>
    <alternativeName>
        <fullName evidence="9">Microsomal signal peptidase 22 kDa subunit</fullName>
    </alternativeName>
</protein>
<dbReference type="Pfam" id="PF04573">
    <property type="entry name" value="SPC22"/>
    <property type="match status" value="1"/>
</dbReference>
<evidence type="ECO:0000256" key="7">
    <source>
        <dbReference type="ARBA" id="ARBA00023136"/>
    </source>
</evidence>
<dbReference type="AlphaFoldDB" id="K8EE87"/>
<keyword evidence="3 9" id="KW-0812">Transmembrane</keyword>
<dbReference type="GO" id="GO:0005787">
    <property type="term" value="C:signal peptidase complex"/>
    <property type="evidence" value="ECO:0007669"/>
    <property type="project" value="UniProtKB-UniRule"/>
</dbReference>
<dbReference type="STRING" id="41875.K8EE87"/>
<organism evidence="11 12">
    <name type="scientific">Bathycoccus prasinos</name>
    <dbReference type="NCBI Taxonomy" id="41875"/>
    <lineage>
        <taxon>Eukaryota</taxon>
        <taxon>Viridiplantae</taxon>
        <taxon>Chlorophyta</taxon>
        <taxon>Mamiellophyceae</taxon>
        <taxon>Mamiellales</taxon>
        <taxon>Bathycoccaceae</taxon>
        <taxon>Bathycoccus</taxon>
    </lineage>
</organism>
<keyword evidence="4 9" id="KW-0256">Endoplasmic reticulum</keyword>
<evidence type="ECO:0000313" key="12">
    <source>
        <dbReference type="Proteomes" id="UP000198341"/>
    </source>
</evidence>
<keyword evidence="6 9" id="KW-1133">Transmembrane helix</keyword>
<feature type="signal peptide" evidence="10">
    <location>
        <begin position="1"/>
        <end position="21"/>
    </location>
</feature>
<evidence type="ECO:0000256" key="2">
    <source>
        <dbReference type="ARBA" id="ARBA00009289"/>
    </source>
</evidence>
<dbReference type="OrthoDB" id="498559at2759"/>
<name>K8EE87_9CHLO</name>
<dbReference type="GO" id="GO:0006465">
    <property type="term" value="P:signal peptide processing"/>
    <property type="evidence" value="ECO:0007669"/>
    <property type="project" value="UniProtKB-UniRule"/>
</dbReference>
<keyword evidence="10" id="KW-0732">Signal</keyword>
<proteinExistence type="inferred from homology"/>
<evidence type="ECO:0000256" key="9">
    <source>
        <dbReference type="PIRNR" id="PIRNR016089"/>
    </source>
</evidence>
<dbReference type="KEGG" id="bpg:Bathy04g02260"/>
<evidence type="ECO:0000256" key="10">
    <source>
        <dbReference type="SAM" id="SignalP"/>
    </source>
</evidence>